<comment type="caution">
    <text evidence="2">The sequence shown here is derived from an EMBL/GenBank/DDBJ whole genome shotgun (WGS) entry which is preliminary data.</text>
</comment>
<proteinExistence type="predicted"/>
<evidence type="ECO:0000313" key="2">
    <source>
        <dbReference type="EMBL" id="KIY23260.1"/>
    </source>
</evidence>
<keyword evidence="3" id="KW-1185">Reference proteome</keyword>
<dbReference type="OrthoDB" id="2971631at2"/>
<dbReference type="EMBL" id="JXIQ01000021">
    <property type="protein sequence ID" value="KIY23260.1"/>
    <property type="molecule type" value="Genomic_DNA"/>
</dbReference>
<dbReference type="InterPro" id="IPR024255">
    <property type="entry name" value="GerPB"/>
</dbReference>
<evidence type="ECO:0000256" key="1">
    <source>
        <dbReference type="SAM" id="MobiDB-lite"/>
    </source>
</evidence>
<dbReference type="AlphaFoldDB" id="A0A0D6ZDB8"/>
<protein>
    <submittedName>
        <fullName evidence="2">Uncharacterized protein</fullName>
    </submittedName>
</protein>
<accession>A0A0D6ZDB8</accession>
<reference evidence="2 3" key="1">
    <citation type="submission" date="2015-01" db="EMBL/GenBank/DDBJ databases">
        <title>Draft genome sequences of the supercritical CO2 tolerant bacteria Bacillus subterraneus MITOT1 and Bacillus cereus MIT0214.</title>
        <authorList>
            <person name="Peet K.C."/>
            <person name="Thompson J.R."/>
        </authorList>
    </citation>
    <scope>NUCLEOTIDE SEQUENCE [LARGE SCALE GENOMIC DNA]</scope>
    <source>
        <strain evidence="2 3">MITOT1</strain>
    </source>
</reference>
<feature type="region of interest" description="Disordered" evidence="1">
    <location>
        <begin position="59"/>
        <end position="88"/>
    </location>
</feature>
<organism evidence="2 3">
    <name type="scientific">Mesobacillus subterraneus</name>
    <dbReference type="NCBI Taxonomy" id="285983"/>
    <lineage>
        <taxon>Bacteria</taxon>
        <taxon>Bacillati</taxon>
        <taxon>Bacillota</taxon>
        <taxon>Bacilli</taxon>
        <taxon>Bacillales</taxon>
        <taxon>Bacillaceae</taxon>
        <taxon>Mesobacillus</taxon>
    </lineage>
</organism>
<evidence type="ECO:0000313" key="3">
    <source>
        <dbReference type="Proteomes" id="UP000032512"/>
    </source>
</evidence>
<dbReference type="Pfam" id="PF10803">
    <property type="entry name" value="GerPB"/>
    <property type="match status" value="1"/>
</dbReference>
<dbReference type="PATRIC" id="fig|285983.3.peg.2834"/>
<sequence>MNFYIQQSININFLKVEGITNSSVLQIGSTGMIKSISNLYNTGGFVEPAPEALHPSQIYTGMEEPDDDSHNVLETPAVPLTSGVSRSW</sequence>
<dbReference type="Proteomes" id="UP000032512">
    <property type="component" value="Unassembled WGS sequence"/>
</dbReference>
<name>A0A0D6ZDB8_9BACI</name>
<dbReference type="RefSeq" id="WP_044391374.1">
    <property type="nucleotide sequence ID" value="NZ_JXIQ01000021.1"/>
</dbReference>
<gene>
    <name evidence="2" type="ORF">UB32_03935</name>
</gene>